<dbReference type="Pfam" id="PF07000">
    <property type="entry name" value="DUF1308"/>
    <property type="match status" value="1"/>
</dbReference>
<evidence type="ECO:0000259" key="2">
    <source>
        <dbReference type="Pfam" id="PF07000"/>
    </source>
</evidence>
<keyword evidence="4" id="KW-1185">Reference proteome</keyword>
<proteinExistence type="inferred from homology"/>
<dbReference type="InParanoid" id="A0A6J0BCU4"/>
<evidence type="ECO:0000259" key="3">
    <source>
        <dbReference type="Pfam" id="PF18474"/>
    </source>
</evidence>
<dbReference type="Proteomes" id="UP000829291">
    <property type="component" value="Chromosome 6"/>
</dbReference>
<comment type="similarity">
    <text evidence="1">Belongs to the UPF0415 family.</text>
</comment>
<dbReference type="FunCoup" id="A0A6J0BCU4">
    <property type="interactions" value="48"/>
</dbReference>
<evidence type="ECO:0000256" key="1">
    <source>
        <dbReference type="ARBA" id="ARBA00006588"/>
    </source>
</evidence>
<evidence type="ECO:0000313" key="4">
    <source>
        <dbReference type="Proteomes" id="UP000829291"/>
    </source>
</evidence>
<dbReference type="InterPro" id="IPR010733">
    <property type="entry name" value="DUF1308"/>
</dbReference>
<dbReference type="PANTHER" id="PTHR13379">
    <property type="entry name" value="UNCHARACTERIZED DUF1308"/>
    <property type="match status" value="1"/>
</dbReference>
<dbReference type="Pfam" id="PF18474">
    <property type="entry name" value="DUF5614"/>
    <property type="match status" value="1"/>
</dbReference>
<feature type="domain" description="DUF5614" evidence="3">
    <location>
        <begin position="10"/>
        <end position="191"/>
    </location>
</feature>
<reference evidence="5" key="1">
    <citation type="submission" date="2025-08" db="UniProtKB">
        <authorList>
            <consortium name="RefSeq"/>
        </authorList>
    </citation>
    <scope>IDENTIFICATION</scope>
    <source>
        <tissue evidence="5">Thorax and Abdomen</tissue>
    </source>
</reference>
<feature type="domain" description="DUF1308" evidence="2">
    <location>
        <begin position="248"/>
        <end position="410"/>
    </location>
</feature>
<accession>A0A6J0BCU4</accession>
<protein>
    <submittedName>
        <fullName evidence="5">UPF0415 protein C7orf25 homolog</fullName>
    </submittedName>
</protein>
<dbReference type="RefSeq" id="XP_015511997.2">
    <property type="nucleotide sequence ID" value="XM_015656511.2"/>
</dbReference>
<dbReference type="GeneID" id="107218593"/>
<dbReference type="PANTHER" id="PTHR13379:SF0">
    <property type="entry name" value="UPF0415 PROTEIN C7ORF25"/>
    <property type="match status" value="1"/>
</dbReference>
<dbReference type="KEGG" id="nlo:107218593"/>
<gene>
    <name evidence="5" type="primary">LOC107218593</name>
</gene>
<dbReference type="OrthoDB" id="441890at2759"/>
<name>A0A6J0BCU4_NEOLC</name>
<organism evidence="5">
    <name type="scientific">Neodiprion lecontei</name>
    <name type="common">Redheaded pine sawfly</name>
    <dbReference type="NCBI Taxonomy" id="441921"/>
    <lineage>
        <taxon>Eukaryota</taxon>
        <taxon>Metazoa</taxon>
        <taxon>Ecdysozoa</taxon>
        <taxon>Arthropoda</taxon>
        <taxon>Hexapoda</taxon>
        <taxon>Insecta</taxon>
        <taxon>Pterygota</taxon>
        <taxon>Neoptera</taxon>
        <taxon>Endopterygota</taxon>
        <taxon>Hymenoptera</taxon>
        <taxon>Tenthredinoidea</taxon>
        <taxon>Diprionidae</taxon>
        <taxon>Diprioninae</taxon>
        <taxon>Neodiprion</taxon>
    </lineage>
</organism>
<dbReference type="InterPro" id="IPR041076">
    <property type="entry name" value="DUF5614"/>
</dbReference>
<dbReference type="AlphaFoldDB" id="A0A6J0BCU4"/>
<sequence length="415" mass="46972">MDENTELLKQLGERIQGGKQMIEGLKLLEHVEGVDKFARKINQEIRFLKKVQSTGNVKKDHLQSTNLIHLSALVDRLHASKNPVSVIKPFKFEQSRLEVDIVDNNGSTWVKVIARNARALTLISLGNGEYGQKSVLHQAAAYLKCAALHPHMYKIPEVIFHFAYGIETPLAIRLKHLGVLVEGENISCSEVPSLDNSFLMDHTQQLDFSALDMYDSDCENDQGELKEVAMLDPINSVHTNEIEEIRILNLDVSTLLAYVTNMVNGHTHFKYREPLLTMQAEWERSRPVKPILDQIFQGKTLIVCRTAYDNFTNIIRVIGGPNESRRSKEFMRKVTIVPDDPCDRIMKALPLGGRIKDRSRLVFATGENMKSITVSANEGFVRAARMQGIECSVFLHEPRSLSEMKEINAQRLNLS</sequence>
<evidence type="ECO:0000313" key="5">
    <source>
        <dbReference type="RefSeq" id="XP_015511997.2"/>
    </source>
</evidence>